<dbReference type="Proteomes" id="UP000295380">
    <property type="component" value="Unassembled WGS sequence"/>
</dbReference>
<dbReference type="GO" id="GO:0008081">
    <property type="term" value="F:phosphoric diester hydrolase activity"/>
    <property type="evidence" value="ECO:0007669"/>
    <property type="project" value="InterPro"/>
</dbReference>
<name>A0A4R7NV63_9GAMM</name>
<dbReference type="SUPFAM" id="SSF51695">
    <property type="entry name" value="PLC-like phosphodiesterases"/>
    <property type="match status" value="1"/>
</dbReference>
<reference evidence="3 4" key="1">
    <citation type="submission" date="2019-03" db="EMBL/GenBank/DDBJ databases">
        <title>Genomic Encyclopedia of Type Strains, Phase IV (KMG-IV): sequencing the most valuable type-strain genomes for metagenomic binning, comparative biology and taxonomic classification.</title>
        <authorList>
            <person name="Goeker M."/>
        </authorList>
    </citation>
    <scope>NUCLEOTIDE SEQUENCE [LARGE SCALE GENOMIC DNA]</scope>
    <source>
        <strain evidence="3 4">DSM 6770</strain>
    </source>
</reference>
<evidence type="ECO:0000259" key="2">
    <source>
        <dbReference type="PROSITE" id="PS51704"/>
    </source>
</evidence>
<evidence type="ECO:0000256" key="1">
    <source>
        <dbReference type="SAM" id="MobiDB-lite"/>
    </source>
</evidence>
<proteinExistence type="predicted"/>
<dbReference type="PROSITE" id="PS51704">
    <property type="entry name" value="GP_PDE"/>
    <property type="match status" value="1"/>
</dbReference>
<evidence type="ECO:0000313" key="3">
    <source>
        <dbReference type="EMBL" id="TDU24947.1"/>
    </source>
</evidence>
<accession>A0A4R7NV63</accession>
<sequence>MPLSSRDASLAPTTPPQCGARTSSHSGMSLTLPRTIAHRGLSAHAPENTLAAVRAAHAAGCRWVELDVQQLGDGTPVIWHDAGVRRCSNGRGKLRHLDLAQARQLDVGSWFSPAFRHERMATLDEMLALIVEYDMGLNLELKISYRHRPTALVEAVVPRLLAALPPSRLLVSSFDRVALRTARDIESDPHRLHLGLLSDKLTKDWRADVDTLRAYSVHLDWRKLKPAAADAVRSAGLHLLCYTANDPAMFLPRWEWGVEAVISDDPPLFHGHVAGATS</sequence>
<dbReference type="GO" id="GO:0006629">
    <property type="term" value="P:lipid metabolic process"/>
    <property type="evidence" value="ECO:0007669"/>
    <property type="project" value="InterPro"/>
</dbReference>
<dbReference type="Gene3D" id="3.20.20.190">
    <property type="entry name" value="Phosphatidylinositol (PI) phosphodiesterase"/>
    <property type="match status" value="1"/>
</dbReference>
<dbReference type="AlphaFoldDB" id="A0A4R7NV63"/>
<dbReference type="PANTHER" id="PTHR46211">
    <property type="entry name" value="GLYCEROPHOSPHORYL DIESTER PHOSPHODIESTERASE"/>
    <property type="match status" value="1"/>
</dbReference>
<feature type="domain" description="GP-PDE" evidence="2">
    <location>
        <begin position="33"/>
        <end position="273"/>
    </location>
</feature>
<organism evidence="3 4">
    <name type="scientific">Chromohalobacter marismortui</name>
    <dbReference type="NCBI Taxonomy" id="42055"/>
    <lineage>
        <taxon>Bacteria</taxon>
        <taxon>Pseudomonadati</taxon>
        <taxon>Pseudomonadota</taxon>
        <taxon>Gammaproteobacteria</taxon>
        <taxon>Oceanospirillales</taxon>
        <taxon>Halomonadaceae</taxon>
        <taxon>Chromohalobacter</taxon>
    </lineage>
</organism>
<dbReference type="PROSITE" id="PS50007">
    <property type="entry name" value="PIPLC_X_DOMAIN"/>
    <property type="match status" value="1"/>
</dbReference>
<dbReference type="EMBL" id="SOBR01000001">
    <property type="protein sequence ID" value="TDU24947.1"/>
    <property type="molecule type" value="Genomic_DNA"/>
</dbReference>
<gene>
    <name evidence="3" type="ORF">C8E00_101333</name>
</gene>
<feature type="region of interest" description="Disordered" evidence="1">
    <location>
        <begin position="1"/>
        <end position="28"/>
    </location>
</feature>
<dbReference type="PANTHER" id="PTHR46211:SF1">
    <property type="entry name" value="GLYCEROPHOSPHODIESTER PHOSPHODIESTERASE, CYTOPLASMIC"/>
    <property type="match status" value="1"/>
</dbReference>
<dbReference type="InterPro" id="IPR017946">
    <property type="entry name" value="PLC-like_Pdiesterase_TIM-brl"/>
</dbReference>
<evidence type="ECO:0000313" key="4">
    <source>
        <dbReference type="Proteomes" id="UP000295380"/>
    </source>
</evidence>
<keyword evidence="4" id="KW-1185">Reference proteome</keyword>
<protein>
    <submittedName>
        <fullName evidence="3">Glycerophosphoryl diester phosphodiesterase</fullName>
    </submittedName>
</protein>
<dbReference type="Pfam" id="PF03009">
    <property type="entry name" value="GDPD"/>
    <property type="match status" value="1"/>
</dbReference>
<comment type="caution">
    <text evidence="3">The sequence shown here is derived from an EMBL/GenBank/DDBJ whole genome shotgun (WGS) entry which is preliminary data.</text>
</comment>
<dbReference type="InterPro" id="IPR030395">
    <property type="entry name" value="GP_PDE_dom"/>
</dbReference>